<evidence type="ECO:0000256" key="1">
    <source>
        <dbReference type="ARBA" id="ARBA00022475"/>
    </source>
</evidence>
<feature type="chain" id="PRO_5024518692" description="Phosphatidylserine decarboxylase beta chain" evidence="11">
    <location>
        <begin position="1"/>
        <end position="187"/>
    </location>
</feature>
<evidence type="ECO:0000256" key="8">
    <source>
        <dbReference type="ARBA" id="ARBA00023239"/>
    </source>
</evidence>
<comment type="PTM">
    <text evidence="11">Is synthesized initially as an inactive proenzyme. Formation of the active enzyme involves a self-maturation process in which the active site pyruvoyl group is generated from an internal serine residue via an autocatalytic post-translational modification. Two non-identical subunits are generated from the proenzyme in this reaction, and the pyruvate is formed at the N-terminus of the alpha chain, which is derived from the carboxyl end of the proenzyme. The post-translation cleavage follows an unusual pathway, termed non-hydrolytic serinolysis, in which the side chain hydroxyl group of the serine supplies its oxygen atom to form the C-terminus of the beta chain, while the remainder of the serine residue undergoes an oxidative deamination to produce ammonia and the pyruvoyl prosthetic group on the alpha chain.</text>
</comment>
<comment type="caution">
    <text evidence="13">The sequence shown here is derived from an EMBL/GenBank/DDBJ whole genome shotgun (WGS) entry which is preliminary data.</text>
</comment>
<keyword evidence="7 11" id="KW-0594">Phospholipid biosynthesis</keyword>
<dbReference type="Proteomes" id="UP000324575">
    <property type="component" value="Unassembled WGS sequence"/>
</dbReference>
<protein>
    <recommendedName>
        <fullName evidence="11">Phosphatidylserine decarboxylase proenzyme</fullName>
        <ecNumber evidence="11">4.1.1.65</ecNumber>
    </recommendedName>
    <component>
        <recommendedName>
            <fullName evidence="11">Phosphatidylserine decarboxylase alpha chain</fullName>
        </recommendedName>
    </component>
    <component>
        <recommendedName>
            <fullName evidence="11">Phosphatidylserine decarboxylase beta chain</fullName>
        </recommendedName>
    </component>
</protein>
<organism evidence="13 14">
    <name type="scientific">Candidatus Ordinivivax streblomastigis</name>
    <dbReference type="NCBI Taxonomy" id="2540710"/>
    <lineage>
        <taxon>Bacteria</taxon>
        <taxon>Pseudomonadati</taxon>
        <taxon>Bacteroidota</taxon>
        <taxon>Bacteroidia</taxon>
        <taxon>Bacteroidales</taxon>
        <taxon>Candidatus Ordinivivax</taxon>
    </lineage>
</organism>
<evidence type="ECO:0000256" key="7">
    <source>
        <dbReference type="ARBA" id="ARBA00023209"/>
    </source>
</evidence>
<feature type="site" description="Cleavage (non-hydrolytic); by autocatalysis" evidence="11">
    <location>
        <begin position="187"/>
        <end position="188"/>
    </location>
</feature>
<name>A0A5M8P0I1_9BACT</name>
<dbReference type="PANTHER" id="PTHR35809">
    <property type="entry name" value="ARCHAETIDYLSERINE DECARBOXYLASE PROENZYME-RELATED"/>
    <property type="match status" value="1"/>
</dbReference>
<keyword evidence="1 11" id="KW-1003">Cell membrane</keyword>
<sequence>MTIHKEGRKIILVVFLFLSLLNIGLYYFASKALIFGLILALSLILFCFVVNFFRSPRCRFSGNTDRIVIAPADGKVVVIEEVFETEYFQEKRLQISIFMSLTNVHVNWVPVNGTIVHYSHQNGRFRAAYLPKSSAENERSTVVIRRENGEDILVRQIAGAMAKRIVTYAQEGNDCRINEQLGFIKFGSRVDLFLPLDSEIQVKLDQRVDGNQDIIALLK</sequence>
<keyword evidence="6 11" id="KW-0865">Zymogen</keyword>
<feature type="transmembrane region" description="Helical" evidence="12">
    <location>
        <begin position="10"/>
        <end position="28"/>
    </location>
</feature>
<evidence type="ECO:0000313" key="13">
    <source>
        <dbReference type="EMBL" id="KAA6301892.1"/>
    </source>
</evidence>
<feature type="active site" description="Schiff-base intermediate with substrate; via pyruvic acid" evidence="11">
    <location>
        <position position="188"/>
    </location>
</feature>
<comment type="subcellular location">
    <subcellularLocation>
        <location evidence="11">Cell membrane</location>
        <topology evidence="11">Peripheral membrane protein</topology>
    </subcellularLocation>
</comment>
<dbReference type="InterPro" id="IPR003817">
    <property type="entry name" value="PS_Dcarbxylase"/>
</dbReference>
<dbReference type="InterPro" id="IPR033175">
    <property type="entry name" value="PSD-A"/>
</dbReference>
<keyword evidence="3 11" id="KW-0210">Decarboxylase</keyword>
<evidence type="ECO:0000256" key="11">
    <source>
        <dbReference type="HAMAP-Rule" id="MF_00664"/>
    </source>
</evidence>
<keyword evidence="12" id="KW-1133">Transmembrane helix</keyword>
<evidence type="ECO:0000256" key="6">
    <source>
        <dbReference type="ARBA" id="ARBA00023145"/>
    </source>
</evidence>
<comment type="similarity">
    <text evidence="11">Belongs to the phosphatidylserine decarboxylase family. PSD-A subfamily.</text>
</comment>
<comment type="function">
    <text evidence="11">Catalyzes the formation of phosphatidylethanolamine (PtdEtn) from phosphatidylserine (PtdSer).</text>
</comment>
<evidence type="ECO:0000256" key="5">
    <source>
        <dbReference type="ARBA" id="ARBA00023136"/>
    </source>
</evidence>
<dbReference type="GO" id="GO:0005886">
    <property type="term" value="C:plasma membrane"/>
    <property type="evidence" value="ECO:0007669"/>
    <property type="project" value="UniProtKB-SubCell"/>
</dbReference>
<dbReference type="UniPathway" id="UPA00558">
    <property type="reaction ID" value="UER00616"/>
</dbReference>
<comment type="cofactor">
    <cofactor evidence="11">
        <name>pyruvate</name>
        <dbReference type="ChEBI" id="CHEBI:15361"/>
    </cofactor>
    <text evidence="11">Binds 1 pyruvoyl group covalently per subunit.</text>
</comment>
<dbReference type="PANTHER" id="PTHR35809:SF1">
    <property type="entry name" value="ARCHAETIDYLSERINE DECARBOXYLASE PROENZYME-RELATED"/>
    <property type="match status" value="1"/>
</dbReference>
<evidence type="ECO:0000256" key="3">
    <source>
        <dbReference type="ARBA" id="ARBA00022793"/>
    </source>
</evidence>
<reference evidence="13 14" key="1">
    <citation type="submission" date="2019-03" db="EMBL/GenBank/DDBJ databases">
        <title>Single cell metagenomics reveals metabolic interactions within the superorganism composed of flagellate Streblomastix strix and complex community of Bacteroidetes bacteria on its surface.</title>
        <authorList>
            <person name="Treitli S.C."/>
            <person name="Kolisko M."/>
            <person name="Husnik F."/>
            <person name="Keeling P."/>
            <person name="Hampl V."/>
        </authorList>
    </citation>
    <scope>NUCLEOTIDE SEQUENCE [LARGE SCALE GENOMIC DNA]</scope>
    <source>
        <strain evidence="13">St1</strain>
    </source>
</reference>
<keyword evidence="8 11" id="KW-0456">Lyase</keyword>
<comment type="catalytic activity">
    <reaction evidence="11">
        <text>a 1,2-diacyl-sn-glycero-3-phospho-L-serine + H(+) = a 1,2-diacyl-sn-glycero-3-phosphoethanolamine + CO2</text>
        <dbReference type="Rhea" id="RHEA:20828"/>
        <dbReference type="ChEBI" id="CHEBI:15378"/>
        <dbReference type="ChEBI" id="CHEBI:16526"/>
        <dbReference type="ChEBI" id="CHEBI:57262"/>
        <dbReference type="ChEBI" id="CHEBI:64612"/>
        <dbReference type="EC" id="4.1.1.65"/>
    </reaction>
</comment>
<dbReference type="HAMAP" id="MF_00664">
    <property type="entry name" value="PS_decarb_PSD_A"/>
    <property type="match status" value="1"/>
</dbReference>
<feature type="transmembrane region" description="Helical" evidence="12">
    <location>
        <begin position="34"/>
        <end position="53"/>
    </location>
</feature>
<evidence type="ECO:0000256" key="12">
    <source>
        <dbReference type="SAM" id="Phobius"/>
    </source>
</evidence>
<keyword evidence="9 11" id="KW-1208">Phospholipid metabolism</keyword>
<comment type="subunit">
    <text evidence="11">Heterodimer of a large membrane-associated beta subunit and a small pyruvoyl-containing alpha subunit.</text>
</comment>
<dbReference type="NCBIfam" id="NF003678">
    <property type="entry name" value="PRK05305.1-2"/>
    <property type="match status" value="1"/>
</dbReference>
<dbReference type="EMBL" id="SNRX01000012">
    <property type="protein sequence ID" value="KAA6301892.1"/>
    <property type="molecule type" value="Genomic_DNA"/>
</dbReference>
<keyword evidence="10 11" id="KW-0670">Pyruvate</keyword>
<dbReference type="Pfam" id="PF02666">
    <property type="entry name" value="PS_Dcarbxylase"/>
    <property type="match status" value="1"/>
</dbReference>
<dbReference type="GO" id="GO:0006646">
    <property type="term" value="P:phosphatidylethanolamine biosynthetic process"/>
    <property type="evidence" value="ECO:0007669"/>
    <property type="project" value="UniProtKB-UniRule"/>
</dbReference>
<evidence type="ECO:0000256" key="4">
    <source>
        <dbReference type="ARBA" id="ARBA00023098"/>
    </source>
</evidence>
<evidence type="ECO:0000256" key="2">
    <source>
        <dbReference type="ARBA" id="ARBA00022516"/>
    </source>
</evidence>
<dbReference type="EC" id="4.1.1.65" evidence="11"/>
<accession>A0A5M8P0I1</accession>
<proteinExistence type="inferred from homology"/>
<keyword evidence="2 11" id="KW-0444">Lipid biosynthesis</keyword>
<dbReference type="AlphaFoldDB" id="A0A5M8P0I1"/>
<keyword evidence="4 11" id="KW-0443">Lipid metabolism</keyword>
<comment type="pathway">
    <text evidence="11">Phospholipid metabolism; phosphatidylethanolamine biosynthesis; phosphatidylethanolamine from CDP-diacylglycerol: step 2/2.</text>
</comment>
<feature type="chain" id="PRO_5024518693" description="Phosphatidylserine decarboxylase alpha chain" evidence="11">
    <location>
        <begin position="188"/>
        <end position="219"/>
    </location>
</feature>
<feature type="modified residue" description="Pyruvic acid (Ser); by autocatalysis" evidence="11">
    <location>
        <position position="188"/>
    </location>
</feature>
<evidence type="ECO:0000256" key="9">
    <source>
        <dbReference type="ARBA" id="ARBA00023264"/>
    </source>
</evidence>
<keyword evidence="12" id="KW-0812">Transmembrane</keyword>
<gene>
    <name evidence="11" type="primary">psd</name>
    <name evidence="13" type="ORF">EZS26_001895</name>
</gene>
<keyword evidence="5 11" id="KW-0472">Membrane</keyword>
<evidence type="ECO:0000313" key="14">
    <source>
        <dbReference type="Proteomes" id="UP000324575"/>
    </source>
</evidence>
<dbReference type="GO" id="GO:0004609">
    <property type="term" value="F:phosphatidylserine decarboxylase activity"/>
    <property type="evidence" value="ECO:0007669"/>
    <property type="project" value="UniProtKB-UniRule"/>
</dbReference>
<evidence type="ECO:0000256" key="10">
    <source>
        <dbReference type="ARBA" id="ARBA00023317"/>
    </source>
</evidence>